<sequence length="554" mass="60012">MSDNDTRDEVHHAPPPAPHLGTESTETGFLTSSVTVAEAERLKHRPGAVFWISIGLVIAFTLWAMISPETLGGSMTAAMNWAAASIGWSYLLVTLGCIILLVYLAMSRFGGIRLGTDEDRPEFNTWAWLAMILSAVMGIGLISYGVAEPISHFVTPPHGLAEPETMDAAVRAMQFSYFDWGPHAWAVFGVFGLAIAYSTHRRHNTGLVSPMLRPIFGDLVDGWFGKMIDIFAIIATLFGTTTSLGLGASQIIEGMSQVFGLPTGLFPQIVIIAVITVMFTLSALSGVHRGIKWLSQITMLLSAGLGVYVLFAGPTNFVSNLFFRSVGQYLSDFFQVALLTPATPDDVAWMQWWTYFMMAWWLSWGAFVGVFLAKISKGRTIRQFVAGVMGIPSLVFFAWFTIMGGSAINFDMERGAGIGARAAEDVNSAFFALLGELPLTTLTSIIAIILVVLYFVSGADANTFVLSMLSSRGTLEPTRPVLTVWGVLTGLSAVAMLIVGGLSALQQAAMLSALPFTVIVALLGISLVKELQKDHRFVGLHTVTRDEMDQLISR</sequence>
<evidence type="ECO:0000256" key="4">
    <source>
        <dbReference type="ARBA" id="ARBA00022475"/>
    </source>
</evidence>
<feature type="transmembrane region" description="Helical" evidence="9">
    <location>
        <begin position="264"/>
        <end position="287"/>
    </location>
</feature>
<accession>A0A916NNL8</accession>
<feature type="transmembrane region" description="Helical" evidence="9">
    <location>
        <begin position="384"/>
        <end position="402"/>
    </location>
</feature>
<dbReference type="PANTHER" id="PTHR30047:SF7">
    <property type="entry name" value="HIGH-AFFINITY CHOLINE TRANSPORT PROTEIN"/>
    <property type="match status" value="1"/>
</dbReference>
<protein>
    <submittedName>
        <fullName evidence="10">Glycine betaine transporter OpuD</fullName>
    </submittedName>
</protein>
<evidence type="ECO:0000256" key="5">
    <source>
        <dbReference type="ARBA" id="ARBA00022692"/>
    </source>
</evidence>
<evidence type="ECO:0000256" key="1">
    <source>
        <dbReference type="ARBA" id="ARBA00004651"/>
    </source>
</evidence>
<evidence type="ECO:0000256" key="9">
    <source>
        <dbReference type="SAM" id="Phobius"/>
    </source>
</evidence>
<dbReference type="PANTHER" id="PTHR30047">
    <property type="entry name" value="HIGH-AFFINITY CHOLINE TRANSPORT PROTEIN-RELATED"/>
    <property type="match status" value="1"/>
</dbReference>
<keyword evidence="5 9" id="KW-0812">Transmembrane</keyword>
<feature type="transmembrane region" description="Helical" evidence="9">
    <location>
        <begin position="352"/>
        <end position="372"/>
    </location>
</feature>
<keyword evidence="4" id="KW-1003">Cell membrane</keyword>
<keyword evidence="3" id="KW-0813">Transport</keyword>
<feature type="transmembrane region" description="Helical" evidence="9">
    <location>
        <begin position="180"/>
        <end position="197"/>
    </location>
</feature>
<feature type="compositionally biased region" description="Basic and acidic residues" evidence="8">
    <location>
        <begin position="1"/>
        <end position="12"/>
    </location>
</feature>
<feature type="transmembrane region" description="Helical" evidence="9">
    <location>
        <begin position="508"/>
        <end position="528"/>
    </location>
</feature>
<comment type="similarity">
    <text evidence="2">Belongs to the BCCT transporter (TC 2.A.15) family.</text>
</comment>
<dbReference type="NCBIfam" id="TIGR00842">
    <property type="entry name" value="bcct"/>
    <property type="match status" value="1"/>
</dbReference>
<evidence type="ECO:0000313" key="11">
    <source>
        <dbReference type="Proteomes" id="UP000693892"/>
    </source>
</evidence>
<feature type="transmembrane region" description="Helical" evidence="9">
    <location>
        <begin position="86"/>
        <end position="105"/>
    </location>
</feature>
<dbReference type="Pfam" id="PF02028">
    <property type="entry name" value="BCCT"/>
    <property type="match status" value="1"/>
</dbReference>
<dbReference type="EMBL" id="CAJVAP010000018">
    <property type="protein sequence ID" value="CAG7613659.1"/>
    <property type="molecule type" value="Genomic_DNA"/>
</dbReference>
<feature type="transmembrane region" description="Helical" evidence="9">
    <location>
        <begin position="299"/>
        <end position="323"/>
    </location>
</feature>
<dbReference type="GO" id="GO:0005886">
    <property type="term" value="C:plasma membrane"/>
    <property type="evidence" value="ECO:0007669"/>
    <property type="project" value="UniProtKB-SubCell"/>
</dbReference>
<feature type="transmembrane region" description="Helical" evidence="9">
    <location>
        <begin position="481"/>
        <end position="502"/>
    </location>
</feature>
<keyword evidence="6 9" id="KW-1133">Transmembrane helix</keyword>
<dbReference type="RefSeq" id="WP_218115473.1">
    <property type="nucleotide sequence ID" value="NZ_CAJVAP010000018.1"/>
</dbReference>
<dbReference type="GO" id="GO:0022857">
    <property type="term" value="F:transmembrane transporter activity"/>
    <property type="evidence" value="ECO:0007669"/>
    <property type="project" value="InterPro"/>
</dbReference>
<evidence type="ECO:0000256" key="6">
    <source>
        <dbReference type="ARBA" id="ARBA00022989"/>
    </source>
</evidence>
<dbReference type="InterPro" id="IPR000060">
    <property type="entry name" value="BCCT_transptr"/>
</dbReference>
<proteinExistence type="inferred from homology"/>
<feature type="transmembrane region" description="Helical" evidence="9">
    <location>
        <begin position="230"/>
        <end position="252"/>
    </location>
</feature>
<evidence type="ECO:0000256" key="3">
    <source>
        <dbReference type="ARBA" id="ARBA00022448"/>
    </source>
</evidence>
<feature type="transmembrane region" description="Helical" evidence="9">
    <location>
        <begin position="445"/>
        <end position="469"/>
    </location>
</feature>
<evidence type="ECO:0000256" key="7">
    <source>
        <dbReference type="ARBA" id="ARBA00023136"/>
    </source>
</evidence>
<comment type="caution">
    <text evidence="10">The sequence shown here is derived from an EMBL/GenBank/DDBJ whole genome shotgun (WGS) entry which is preliminary data.</text>
</comment>
<name>A0A916NNL8_9MICO</name>
<organism evidence="10 11">
    <name type="scientific">Leucobacter soli</name>
    <dbReference type="NCBI Taxonomy" id="2812850"/>
    <lineage>
        <taxon>Bacteria</taxon>
        <taxon>Bacillati</taxon>
        <taxon>Actinomycetota</taxon>
        <taxon>Actinomycetes</taxon>
        <taxon>Micrococcales</taxon>
        <taxon>Microbacteriaceae</taxon>
        <taxon>Leucobacter</taxon>
    </lineage>
</organism>
<keyword evidence="7 9" id="KW-0472">Membrane</keyword>
<evidence type="ECO:0000313" key="10">
    <source>
        <dbReference type="EMBL" id="CAG7613659.1"/>
    </source>
</evidence>
<feature type="region of interest" description="Disordered" evidence="8">
    <location>
        <begin position="1"/>
        <end position="25"/>
    </location>
</feature>
<gene>
    <name evidence="10" type="primary">opuD_1</name>
    <name evidence="10" type="ORF">LEUCIP111803_01721</name>
</gene>
<dbReference type="AlphaFoldDB" id="A0A916NNL8"/>
<keyword evidence="11" id="KW-1185">Reference proteome</keyword>
<dbReference type="Proteomes" id="UP000693892">
    <property type="component" value="Unassembled WGS sequence"/>
</dbReference>
<reference evidence="10" key="1">
    <citation type="submission" date="2021-06" db="EMBL/GenBank/DDBJ databases">
        <authorList>
            <person name="Criscuolo A."/>
        </authorList>
    </citation>
    <scope>NUCLEOTIDE SEQUENCE</scope>
    <source>
        <strain evidence="10">CIP111803</strain>
    </source>
</reference>
<evidence type="ECO:0000256" key="2">
    <source>
        <dbReference type="ARBA" id="ARBA00005658"/>
    </source>
</evidence>
<feature type="transmembrane region" description="Helical" evidence="9">
    <location>
        <begin position="126"/>
        <end position="147"/>
    </location>
</feature>
<comment type="subcellular location">
    <subcellularLocation>
        <location evidence="1">Cell membrane</location>
        <topology evidence="1">Multi-pass membrane protein</topology>
    </subcellularLocation>
</comment>
<evidence type="ECO:0000256" key="8">
    <source>
        <dbReference type="SAM" id="MobiDB-lite"/>
    </source>
</evidence>
<feature type="transmembrane region" description="Helical" evidence="9">
    <location>
        <begin position="48"/>
        <end position="66"/>
    </location>
</feature>